<dbReference type="AlphaFoldDB" id="W7R0K1"/>
<gene>
    <name evidence="2" type="ORF">DS2_04740</name>
</gene>
<proteinExistence type="predicted"/>
<comment type="caution">
    <text evidence="2">The sequence shown here is derived from an EMBL/GenBank/DDBJ whole genome shotgun (WGS) entry which is preliminary data.</text>
</comment>
<evidence type="ECO:0000313" key="2">
    <source>
        <dbReference type="EMBL" id="EWH11135.1"/>
    </source>
</evidence>
<keyword evidence="3" id="KW-1185">Reference proteome</keyword>
<dbReference type="SUPFAM" id="SSF55729">
    <property type="entry name" value="Acyl-CoA N-acyltransferases (Nat)"/>
    <property type="match status" value="1"/>
</dbReference>
<dbReference type="OrthoDB" id="9808976at2"/>
<dbReference type="EMBL" id="ARZY01000006">
    <property type="protein sequence ID" value="EWH11135.1"/>
    <property type="molecule type" value="Genomic_DNA"/>
</dbReference>
<protein>
    <submittedName>
        <fullName evidence="2">Protein involved in cellulose biosynthesis (CelD)-like protein</fullName>
    </submittedName>
</protein>
<reference evidence="2 3" key="1">
    <citation type="journal article" date="2014" name="Genome Announc.">
        <title>Draft Genome Sequence of the Agar-Degrading Bacterium Catenovulum sp. Strain DS-2, Isolated from Intestines of Haliotis diversicolor.</title>
        <authorList>
            <person name="Shan D."/>
            <person name="Li X."/>
            <person name="Gu Z."/>
            <person name="Wei G."/>
            <person name="Gao Z."/>
            <person name="Shao Z."/>
        </authorList>
    </citation>
    <scope>NUCLEOTIDE SEQUENCE [LARGE SCALE GENOMIC DNA]</scope>
    <source>
        <strain evidence="2 3">DS-2</strain>
    </source>
</reference>
<dbReference type="STRING" id="1328313.DS2_04740"/>
<dbReference type="Gene3D" id="3.40.630.30">
    <property type="match status" value="1"/>
</dbReference>
<sequence>MDKTSLPQIRTVSCNEFINMVKRITETTPISPFLSVNWMHAWSQMVPDAIYYCVYIRDEAIGGFALRQTKTVRYGIYKCQLFLHRAGQQVRDQVWIEENDVICLPEYRKQVWQALLASFKQSSSDELIVAMSYELADIDYTGFKLEQELTSPSYARTLEASYANIDNLLAAFSRNTRSQIKRAIKKLPRGVELANAKNSQHAFDMLDWAALHHQKRWHDSGFLNPTFVEFHQRVIRFGVVNDSVRLLQFSVGEQVAAVYYYFLQNKRVYFYLGAVNYDSFDDKHKIGLVAHCYAMSYFAGLGYKIYDFLAGEARYKASLSNIQTEQHMYVVSKPKLKLAVINALKSIKQIITRK</sequence>
<evidence type="ECO:0000259" key="1">
    <source>
        <dbReference type="Pfam" id="PF13480"/>
    </source>
</evidence>
<accession>W7R0K1</accession>
<dbReference type="Proteomes" id="UP000019276">
    <property type="component" value="Unassembled WGS sequence"/>
</dbReference>
<dbReference type="InterPro" id="IPR038740">
    <property type="entry name" value="BioF2-like_GNAT_dom"/>
</dbReference>
<evidence type="ECO:0000313" key="3">
    <source>
        <dbReference type="Proteomes" id="UP000019276"/>
    </source>
</evidence>
<feature type="domain" description="BioF2-like acetyltransferase" evidence="1">
    <location>
        <begin position="174"/>
        <end position="316"/>
    </location>
</feature>
<organism evidence="2 3">
    <name type="scientific">Catenovulum agarivorans DS-2</name>
    <dbReference type="NCBI Taxonomy" id="1328313"/>
    <lineage>
        <taxon>Bacteria</taxon>
        <taxon>Pseudomonadati</taxon>
        <taxon>Pseudomonadota</taxon>
        <taxon>Gammaproteobacteria</taxon>
        <taxon>Alteromonadales</taxon>
        <taxon>Alteromonadaceae</taxon>
        <taxon>Catenovulum</taxon>
    </lineage>
</organism>
<dbReference type="eggNOG" id="COG5653">
    <property type="taxonomic scope" value="Bacteria"/>
</dbReference>
<dbReference type="InterPro" id="IPR016181">
    <property type="entry name" value="Acyl_CoA_acyltransferase"/>
</dbReference>
<dbReference type="Pfam" id="PF13480">
    <property type="entry name" value="Acetyltransf_6"/>
    <property type="match status" value="1"/>
</dbReference>
<dbReference type="RefSeq" id="WP_035013512.1">
    <property type="nucleotide sequence ID" value="NZ_ARZY01000006.1"/>
</dbReference>
<name>W7R0K1_9ALTE</name>